<dbReference type="Gene3D" id="3.90.1720.10">
    <property type="entry name" value="endopeptidase domain like (from Nostoc punctiforme)"/>
    <property type="match status" value="1"/>
</dbReference>
<dbReference type="STRING" id="697329.Rumal_1396"/>
<feature type="domain" description="SpaA-like prealbumin fold" evidence="6">
    <location>
        <begin position="239"/>
        <end position="341"/>
    </location>
</feature>
<dbReference type="Gene3D" id="2.60.40.10">
    <property type="entry name" value="Immunoglobulins"/>
    <property type="match status" value="10"/>
</dbReference>
<feature type="domain" description="SpaA-like prealbumin fold" evidence="6">
    <location>
        <begin position="749"/>
        <end position="834"/>
    </location>
</feature>
<evidence type="ECO:0000259" key="6">
    <source>
        <dbReference type="Pfam" id="PF17802"/>
    </source>
</evidence>
<dbReference type="SUPFAM" id="SSF49478">
    <property type="entry name" value="Cna protein B-type domain"/>
    <property type="match status" value="3"/>
</dbReference>
<feature type="domain" description="SpaA-like prealbumin fold" evidence="6">
    <location>
        <begin position="654"/>
        <end position="743"/>
    </location>
</feature>
<evidence type="ECO:0000256" key="1">
    <source>
        <dbReference type="ARBA" id="ARBA00007257"/>
    </source>
</evidence>
<feature type="signal peptide" evidence="4">
    <location>
        <begin position="1"/>
        <end position="25"/>
    </location>
</feature>
<dbReference type="NCBIfam" id="NF033846">
    <property type="entry name" value="Rumino_NPXTG"/>
    <property type="match status" value="1"/>
</dbReference>
<evidence type="ECO:0000313" key="7">
    <source>
        <dbReference type="EMBL" id="ADU21910.1"/>
    </source>
</evidence>
<dbReference type="OrthoDB" id="9804660at2"/>
<feature type="domain" description="SpaA-like prealbumin fold" evidence="6">
    <location>
        <begin position="1396"/>
        <end position="1483"/>
    </location>
</feature>
<feature type="domain" description="SpaA-like prealbumin fold" evidence="6">
    <location>
        <begin position="548"/>
        <end position="630"/>
    </location>
</feature>
<evidence type="ECO:0000256" key="3">
    <source>
        <dbReference type="ARBA" id="ARBA00022729"/>
    </source>
</evidence>
<dbReference type="Pfam" id="PF05738">
    <property type="entry name" value="Cna_B"/>
    <property type="match status" value="2"/>
</dbReference>
<evidence type="ECO:0000259" key="5">
    <source>
        <dbReference type="Pfam" id="PF05738"/>
    </source>
</evidence>
<dbReference type="KEGG" id="ral:Rumal_1396"/>
<organism evidence="7 8">
    <name type="scientific">Ruminococcus albus (strain ATCC 27210 / DSM 20455 / JCM 14654 / NCDO 2250 / 7)</name>
    <dbReference type="NCBI Taxonomy" id="697329"/>
    <lineage>
        <taxon>Bacteria</taxon>
        <taxon>Bacillati</taxon>
        <taxon>Bacillota</taxon>
        <taxon>Clostridia</taxon>
        <taxon>Eubacteriales</taxon>
        <taxon>Oscillospiraceae</taxon>
        <taxon>Ruminococcus</taxon>
    </lineage>
</organism>
<dbReference type="eggNOG" id="COG0791">
    <property type="taxonomic scope" value="Bacteria"/>
</dbReference>
<feature type="chain" id="PRO_5039404108" evidence="4">
    <location>
        <begin position="26"/>
        <end position="1533"/>
    </location>
</feature>
<keyword evidence="3 4" id="KW-0732">Signal</keyword>
<evidence type="ECO:0000256" key="2">
    <source>
        <dbReference type="ARBA" id="ARBA00022525"/>
    </source>
</evidence>
<dbReference type="Proteomes" id="UP000006919">
    <property type="component" value="Chromosome"/>
</dbReference>
<keyword evidence="2" id="KW-0964">Secreted</keyword>
<name>E6UFK6_RUMA7</name>
<evidence type="ECO:0000313" key="8">
    <source>
        <dbReference type="Proteomes" id="UP000006919"/>
    </source>
</evidence>
<gene>
    <name evidence="7" type="ordered locus">Rumal_1396</name>
</gene>
<dbReference type="InterPro" id="IPR041033">
    <property type="entry name" value="SpaA_PFL_dom_1"/>
</dbReference>
<feature type="domain" description="SpaA-like prealbumin fold" evidence="6">
    <location>
        <begin position="897"/>
        <end position="974"/>
    </location>
</feature>
<dbReference type="EMBL" id="CP002403">
    <property type="protein sequence ID" value="ADU21910.1"/>
    <property type="molecule type" value="Genomic_DNA"/>
</dbReference>
<sequence length="1533" mass="168122" precursor="true">MIKNKILKRIGAGFLSGLCAFSMLGSSFSDSFTAKAESIKEPSFPSVDTVVAQAATLLGTRYGYGFKGYSGVYYKGSYSPLSEEWIREQGIDCSGLIYYTLTHLGYSTSGFSWNNPVPVDTMHWLTLNDNCTVTYGGVTSKIDVEKENIATSKRPYWECADGSTITPGSVVIAKNNYGEDHSWIYMGEFDNRNEVVNYLKNIGVRESLINKNTVGDGKGDGGRHWRIEASGSEGVVINNKTDGKSTSALNMFGFRITSRDVSFEIDKYATDGTLVGRSSVDGSSAVYGIYSDKTCKNKVAELTIGAKGNGAVKLPNGTYYAKELKAPAGYALDNTVYTIKPGKNVVTEDFKYGKIIINKTAEDGIIGGREFKVTWSENGKTKSKTARTDDSGVAKFANLKIYDLANGKPISYNVSEINVETRYETPKAQNVTLTDGDADFTVVTKFKNETKKGSIRINKQSEDNQNGDRTFVITGNGQTYTIKTASNGIAELTDIPVYDKNNNKITYTISEKDVPVRYVTPANQTATLTADKTTTKVFENKLKKFTAEVTKVDRETEHPQGDATLQGAVYGIYKNGELVDQYTTDKNGHFKTKEYPCGNYTIKEIKPSMGYTLDTTEYNVGAEEKNYTSEHNTVEMKVFESPIKGDFSLLKHSDKDDNGIENLEAGAEFDVYLKSAGSYDNASDTERDHLVTDLSGQAKSKKLPYGVYILRQTKTVNDAEMTADIEINISKNDQSYEYTLNNKPFESYVKIVKRDAESGNNIALAGAGFEIYNSADEKIVLGSTSVYYTNDEGYLITPEMLGYGSYKLVEVKAPEGYVLDSTPVEFSVNRANSSKENAVTVVIVDKSDAPQKGRISVHKQGDIFSGVTSLGTVLSQDEDGAVYEEGYTTYTPCFDTGYLEGAEFEITAAEDIITPDGTVHAKAGDLVGKMTTDENGFAQSNLLYLGKYNITETKAPYGYVKNNETKTAELTYAGQYVDVCSTADTSFINGYQGVNIHLTKFMEHDSIYNVGGNEDASRVEFGLFADEEIVSRSGAAIPKDGLISVVSVGEDMTARFDVKLPFGRYYVQEISTDEKYIISGEKHIVTFEYAGQDNYTVDIDAGEFVNDLKRGSVQGIKVNELDEPLADALFGLFSADCEFFDRDNAIETARSDENGHFSITGIPYGSYILAEIASPDGYVLSNERHGVLIDEDGDEVFITAVNKETELHVSKKDIYGNELSGAAMQILDSEGIVFDEWISDGTEHIVSGIPAGSYVLHETAAPVGFVIAADIAFTIDEYNKVTVEDISALASDENGIPAIIMTDNSTKVEFTKTDITGERELEGAKLQVIDKDGNIIDEWISSNISHVIEGMLIAGEEYILHEEISPDGYVTAEDITFTVSDDGKMDKVTMKDDTTKVRISKRDITTNEELPGATLIIMDENGNTVEEWVSTNEGHFIEGKLVAGKIYTLREITAPDGYEVANDVQFTVNEDGSVTEVVMYDKKKSSPKIPSSHNPHTGSIYGNSLINKSLAAMAVCVLIMVITKKKNKKEDDE</sequence>
<evidence type="ECO:0000256" key="4">
    <source>
        <dbReference type="SAM" id="SignalP"/>
    </source>
</evidence>
<dbReference type="PANTHER" id="PTHR36108:SF13">
    <property type="entry name" value="COLOSSIN-B-RELATED"/>
    <property type="match status" value="1"/>
</dbReference>
<comment type="similarity">
    <text evidence="1">Belongs to the serine-aspartate repeat-containing protein (SDr) family.</text>
</comment>
<reference evidence="7 8" key="1">
    <citation type="journal article" date="2011" name="J. Bacteriol.">
        <title>Complete genome of the cellulolytic ruminal bacterium Ruminococcus albus 7.</title>
        <authorList>
            <person name="Suen G."/>
            <person name="Stevenson D.M."/>
            <person name="Bruce D.C."/>
            <person name="Chertkov O."/>
            <person name="Copeland A."/>
            <person name="Cheng J.F."/>
            <person name="Detter C."/>
            <person name="Detter J.C."/>
            <person name="Goodwin L.A."/>
            <person name="Han C.S."/>
            <person name="Hauser L.J."/>
            <person name="Ivanova N.N."/>
            <person name="Kyrpides N.C."/>
            <person name="Land M.L."/>
            <person name="Lapidus A."/>
            <person name="Lucas S."/>
            <person name="Ovchinnikova G."/>
            <person name="Pitluck S."/>
            <person name="Tapia R."/>
            <person name="Woyke T."/>
            <person name="Boyum J."/>
            <person name="Mead D."/>
            <person name="Weimer P.J."/>
        </authorList>
    </citation>
    <scope>NUCLEOTIDE SEQUENCE [LARGE SCALE GENOMIC DNA]</scope>
    <source>
        <strain evidence="8">ATCC 27210 / DSM 20455 / JCM 14654 / NCDO 2250 / 7</strain>
    </source>
</reference>
<feature type="domain" description="CNA-B" evidence="5">
    <location>
        <begin position="475"/>
        <end position="525"/>
    </location>
</feature>
<dbReference type="RefSeq" id="WP_013498079.1">
    <property type="nucleotide sequence ID" value="NC_014833.1"/>
</dbReference>
<dbReference type="HOGENOM" id="CLU_247151_0_0_9"/>
<dbReference type="InterPro" id="IPR013783">
    <property type="entry name" value="Ig-like_fold"/>
</dbReference>
<dbReference type="PANTHER" id="PTHR36108">
    <property type="entry name" value="COLOSSIN-B-RELATED"/>
    <property type="match status" value="1"/>
</dbReference>
<proteinExistence type="inferred from homology"/>
<accession>E6UFK6</accession>
<feature type="domain" description="SpaA-like prealbumin fold" evidence="6">
    <location>
        <begin position="1307"/>
        <end position="1393"/>
    </location>
</feature>
<feature type="domain" description="CNA-B" evidence="5">
    <location>
        <begin position="372"/>
        <end position="434"/>
    </location>
</feature>
<dbReference type="eggNOG" id="COG4932">
    <property type="taxonomic scope" value="Bacteria"/>
</dbReference>
<feature type="domain" description="SpaA-like prealbumin fold" evidence="6">
    <location>
        <begin position="1111"/>
        <end position="1203"/>
    </location>
</feature>
<dbReference type="Pfam" id="PF17802">
    <property type="entry name" value="SpaA"/>
    <property type="match status" value="9"/>
</dbReference>
<feature type="domain" description="SpaA-like prealbumin fold" evidence="6">
    <location>
        <begin position="1206"/>
        <end position="1284"/>
    </location>
</feature>
<dbReference type="InterPro" id="IPR008454">
    <property type="entry name" value="Collagen-bd_Cna-like_B-typ_dom"/>
</dbReference>
<protein>
    <submittedName>
        <fullName evidence="7">Cna B domain protein</fullName>
    </submittedName>
</protein>